<evidence type="ECO:0000256" key="7">
    <source>
        <dbReference type="ARBA" id="ARBA00022729"/>
    </source>
</evidence>
<evidence type="ECO:0000256" key="9">
    <source>
        <dbReference type="ARBA" id="ARBA00023065"/>
    </source>
</evidence>
<dbReference type="GO" id="GO:0006811">
    <property type="term" value="P:monoatomic ion transport"/>
    <property type="evidence" value="ECO:0007669"/>
    <property type="project" value="UniProtKB-KW"/>
</dbReference>
<dbReference type="GO" id="GO:0015159">
    <property type="term" value="F:polysaccharide transmembrane transporter activity"/>
    <property type="evidence" value="ECO:0007669"/>
    <property type="project" value="InterPro"/>
</dbReference>
<evidence type="ECO:0000313" key="19">
    <source>
        <dbReference type="Proteomes" id="UP000231644"/>
    </source>
</evidence>
<comment type="subcellular location">
    <subcellularLocation>
        <location evidence="1">Cell outer membrane</location>
        <topology evidence="1">Multi-pass membrane protein</topology>
    </subcellularLocation>
</comment>
<evidence type="ECO:0000256" key="2">
    <source>
        <dbReference type="ARBA" id="ARBA00009450"/>
    </source>
</evidence>
<evidence type="ECO:0000259" key="16">
    <source>
        <dbReference type="Pfam" id="PF02563"/>
    </source>
</evidence>
<keyword evidence="5" id="KW-0762">Sugar transport</keyword>
<evidence type="ECO:0000256" key="6">
    <source>
        <dbReference type="ARBA" id="ARBA00022692"/>
    </source>
</evidence>
<dbReference type="InterPro" id="IPR003715">
    <property type="entry name" value="Poly_export_N"/>
</dbReference>
<dbReference type="AlphaFoldDB" id="A0A1I1GZK4"/>
<dbReference type="GO" id="GO:0009279">
    <property type="term" value="C:cell outer membrane"/>
    <property type="evidence" value="ECO:0007669"/>
    <property type="project" value="UniProtKB-SubCell"/>
</dbReference>
<feature type="signal peptide" evidence="15">
    <location>
        <begin position="1"/>
        <end position="22"/>
    </location>
</feature>
<dbReference type="OrthoDB" id="494751at2"/>
<keyword evidence="14" id="KW-0449">Lipoprotein</keyword>
<feature type="chain" id="PRO_5014120274" evidence="15">
    <location>
        <begin position="23"/>
        <end position="408"/>
    </location>
</feature>
<dbReference type="GO" id="GO:0046930">
    <property type="term" value="C:pore complex"/>
    <property type="evidence" value="ECO:0007669"/>
    <property type="project" value="UniProtKB-KW"/>
</dbReference>
<evidence type="ECO:0000256" key="4">
    <source>
        <dbReference type="ARBA" id="ARBA00022452"/>
    </source>
</evidence>
<keyword evidence="4" id="KW-1134">Transmembrane beta strand</keyword>
<name>A0A1I1GZK4_9RHOB</name>
<comment type="similarity">
    <text evidence="2">Belongs to the BexD/CtrA/VexA family.</text>
</comment>
<dbReference type="PANTHER" id="PTHR33619">
    <property type="entry name" value="POLYSACCHARIDE EXPORT PROTEIN GFCE-RELATED"/>
    <property type="match status" value="1"/>
</dbReference>
<evidence type="ECO:0000256" key="5">
    <source>
        <dbReference type="ARBA" id="ARBA00022597"/>
    </source>
</evidence>
<keyword evidence="12" id="KW-0564">Palmitate</keyword>
<dbReference type="InterPro" id="IPR054765">
    <property type="entry name" value="SLBB_dom"/>
</dbReference>
<evidence type="ECO:0000256" key="8">
    <source>
        <dbReference type="ARBA" id="ARBA00023047"/>
    </source>
</evidence>
<proteinExistence type="inferred from homology"/>
<keyword evidence="7 15" id="KW-0732">Signal</keyword>
<dbReference type="PANTHER" id="PTHR33619:SF3">
    <property type="entry name" value="POLYSACCHARIDE EXPORT PROTEIN GFCE-RELATED"/>
    <property type="match status" value="1"/>
</dbReference>
<keyword evidence="8" id="KW-0625">Polysaccharide transport</keyword>
<evidence type="ECO:0000256" key="12">
    <source>
        <dbReference type="ARBA" id="ARBA00023139"/>
    </source>
</evidence>
<evidence type="ECO:0000256" key="10">
    <source>
        <dbReference type="ARBA" id="ARBA00023114"/>
    </source>
</evidence>
<dbReference type="InterPro" id="IPR049712">
    <property type="entry name" value="Poly_export"/>
</dbReference>
<dbReference type="EMBL" id="FOLX01000001">
    <property type="protein sequence ID" value="SFC17084.1"/>
    <property type="molecule type" value="Genomic_DNA"/>
</dbReference>
<evidence type="ECO:0000256" key="11">
    <source>
        <dbReference type="ARBA" id="ARBA00023136"/>
    </source>
</evidence>
<dbReference type="Gene3D" id="3.30.1950.10">
    <property type="entry name" value="wza like domain"/>
    <property type="match status" value="1"/>
</dbReference>
<accession>A0A1I1GZK4</accession>
<keyword evidence="13" id="KW-0998">Cell outer membrane</keyword>
<keyword evidence="19" id="KW-1185">Reference proteome</keyword>
<keyword evidence="6" id="KW-0812">Transmembrane</keyword>
<dbReference type="Pfam" id="PF02563">
    <property type="entry name" value="Poly_export"/>
    <property type="match status" value="1"/>
</dbReference>
<feature type="domain" description="SLBB" evidence="17">
    <location>
        <begin position="207"/>
        <end position="265"/>
    </location>
</feature>
<keyword evidence="3" id="KW-0813">Transport</keyword>
<organism evidence="18 19">
    <name type="scientific">Pseudooceanicola nitratireducens</name>
    <dbReference type="NCBI Taxonomy" id="517719"/>
    <lineage>
        <taxon>Bacteria</taxon>
        <taxon>Pseudomonadati</taxon>
        <taxon>Pseudomonadota</taxon>
        <taxon>Alphaproteobacteria</taxon>
        <taxon>Rhodobacterales</taxon>
        <taxon>Paracoccaceae</taxon>
        <taxon>Pseudooceanicola</taxon>
    </lineage>
</organism>
<evidence type="ECO:0000256" key="1">
    <source>
        <dbReference type="ARBA" id="ARBA00004571"/>
    </source>
</evidence>
<dbReference type="Gene3D" id="3.10.560.10">
    <property type="entry name" value="Outer membrane lipoprotein wza domain like"/>
    <property type="match status" value="1"/>
</dbReference>
<reference evidence="18 19" key="1">
    <citation type="submission" date="2016-10" db="EMBL/GenBank/DDBJ databases">
        <authorList>
            <person name="de Groot N.N."/>
        </authorList>
    </citation>
    <scope>NUCLEOTIDE SEQUENCE [LARGE SCALE GENOMIC DNA]</scope>
    <source>
        <strain evidence="18 19">DSM 29619</strain>
    </source>
</reference>
<sequence length="408" mass="43011">MSGKVFRNGASGLALSVVVACAAPQSADNLEPVAIGGAYQAQYRQIDTDRDAAQFLQSATMNAAKCRPAIGGDSLLSDQKYTSGDLYALRGELLSRGDLVEFRLPEDETFSGDYVVSRDGTVKLPFIAPVPAAGRTPDQVAGAIRRALINDGHYAEVPLMSLLIKDLAPVRVGVSGAVFEARPTDIGGVAGDMVDDRRQAALGASTEGRNLSVALRSAGGIRPDADLSAVRLTRAGRNYTLDLRGVMRGENVDDVMLITGDEVHVPSRECFQDDLMKPSPISPPGISLYLSNLTQPATGNAPSAIGQTVREVPYGTRFMQAVVDANCVGGARATSADRSAALFSRNPVTGVSAVIERKVEVMRSRADRDDYDPYLLPGDAIACYDSGVTNLAEIGRVIGVIGAVSLLP</sequence>
<dbReference type="Pfam" id="PF22461">
    <property type="entry name" value="SLBB_2"/>
    <property type="match status" value="1"/>
</dbReference>
<gene>
    <name evidence="18" type="ORF">SAMN05421762_0059</name>
</gene>
<evidence type="ECO:0000256" key="13">
    <source>
        <dbReference type="ARBA" id="ARBA00023237"/>
    </source>
</evidence>
<feature type="domain" description="Polysaccharide export protein N-terminal" evidence="16">
    <location>
        <begin position="94"/>
        <end position="160"/>
    </location>
</feature>
<evidence type="ECO:0000256" key="15">
    <source>
        <dbReference type="SAM" id="SignalP"/>
    </source>
</evidence>
<keyword evidence="9" id="KW-0406">Ion transport</keyword>
<keyword evidence="10" id="KW-0626">Porin</keyword>
<dbReference type="Proteomes" id="UP000231644">
    <property type="component" value="Unassembled WGS sequence"/>
</dbReference>
<dbReference type="PROSITE" id="PS51257">
    <property type="entry name" value="PROKAR_LIPOPROTEIN"/>
    <property type="match status" value="1"/>
</dbReference>
<protein>
    <submittedName>
        <fullName evidence="18">Polysaccharide biosynthesis/export protein</fullName>
    </submittedName>
</protein>
<keyword evidence="11" id="KW-0472">Membrane</keyword>
<evidence type="ECO:0000259" key="17">
    <source>
        <dbReference type="Pfam" id="PF22461"/>
    </source>
</evidence>
<dbReference type="GO" id="GO:0015288">
    <property type="term" value="F:porin activity"/>
    <property type="evidence" value="ECO:0007669"/>
    <property type="project" value="UniProtKB-KW"/>
</dbReference>
<evidence type="ECO:0000256" key="3">
    <source>
        <dbReference type="ARBA" id="ARBA00022448"/>
    </source>
</evidence>
<dbReference type="STRING" id="517719.SAMN05421762_0059"/>
<evidence type="ECO:0000256" key="14">
    <source>
        <dbReference type="ARBA" id="ARBA00023288"/>
    </source>
</evidence>
<evidence type="ECO:0000313" key="18">
    <source>
        <dbReference type="EMBL" id="SFC17084.1"/>
    </source>
</evidence>